<dbReference type="PROSITE" id="PS50280">
    <property type="entry name" value="SET"/>
    <property type="match status" value="1"/>
</dbReference>
<dbReference type="GeneID" id="89937201"/>
<dbReference type="PANTHER" id="PTHR47643:SF2">
    <property type="entry name" value="TPR DOMAIN PROTEIN (AFU_ORTHOLOGUE AFUA_5G12710)"/>
    <property type="match status" value="1"/>
</dbReference>
<keyword evidence="1" id="KW-0802">TPR repeat</keyword>
<dbReference type="SMART" id="SM00317">
    <property type="entry name" value="SET"/>
    <property type="match status" value="1"/>
</dbReference>
<dbReference type="Pfam" id="PF00856">
    <property type="entry name" value="SET"/>
    <property type="match status" value="1"/>
</dbReference>
<reference evidence="3" key="1">
    <citation type="journal article" date="2023" name="Mol. Phylogenet. Evol.">
        <title>Genome-scale phylogeny and comparative genomics of the fungal order Sordariales.</title>
        <authorList>
            <person name="Hensen N."/>
            <person name="Bonometti L."/>
            <person name="Westerberg I."/>
            <person name="Brannstrom I.O."/>
            <person name="Guillou S."/>
            <person name="Cros-Aarteil S."/>
            <person name="Calhoun S."/>
            <person name="Haridas S."/>
            <person name="Kuo A."/>
            <person name="Mondo S."/>
            <person name="Pangilinan J."/>
            <person name="Riley R."/>
            <person name="LaButti K."/>
            <person name="Andreopoulos B."/>
            <person name="Lipzen A."/>
            <person name="Chen C."/>
            <person name="Yan M."/>
            <person name="Daum C."/>
            <person name="Ng V."/>
            <person name="Clum A."/>
            <person name="Steindorff A."/>
            <person name="Ohm R.A."/>
            <person name="Martin F."/>
            <person name="Silar P."/>
            <person name="Natvig D.O."/>
            <person name="Lalanne C."/>
            <person name="Gautier V."/>
            <person name="Ament-Velasquez S.L."/>
            <person name="Kruys A."/>
            <person name="Hutchinson M.I."/>
            <person name="Powell A.J."/>
            <person name="Barry K."/>
            <person name="Miller A.N."/>
            <person name="Grigoriev I.V."/>
            <person name="Debuchy R."/>
            <person name="Gladieux P."/>
            <person name="Hiltunen Thoren M."/>
            <person name="Johannesson H."/>
        </authorList>
    </citation>
    <scope>NUCLEOTIDE SEQUENCE</scope>
    <source>
        <strain evidence="3">CBS 508.74</strain>
    </source>
</reference>
<comment type="caution">
    <text evidence="3">The sequence shown here is derived from an EMBL/GenBank/DDBJ whole genome shotgun (WGS) entry which is preliminary data.</text>
</comment>
<evidence type="ECO:0000313" key="4">
    <source>
        <dbReference type="Proteomes" id="UP001302812"/>
    </source>
</evidence>
<dbReference type="InterPro" id="IPR046341">
    <property type="entry name" value="SET_dom_sf"/>
</dbReference>
<dbReference type="EMBL" id="MU853343">
    <property type="protein sequence ID" value="KAK4112299.1"/>
    <property type="molecule type" value="Genomic_DNA"/>
</dbReference>
<protein>
    <recommendedName>
        <fullName evidence="2">SET domain-containing protein</fullName>
    </recommendedName>
</protein>
<gene>
    <name evidence="3" type="ORF">N656DRAFT_754230</name>
</gene>
<dbReference type="Proteomes" id="UP001302812">
    <property type="component" value="Unassembled WGS sequence"/>
</dbReference>
<name>A0AAN6YSY5_9PEZI</name>
<dbReference type="Gene3D" id="2.170.270.10">
    <property type="entry name" value="SET domain"/>
    <property type="match status" value="1"/>
</dbReference>
<sequence length="747" mass="83600">MDTHDVSNDPTIAQLIRKQQQTLLDAQFRAGQRPSPKNDRAATILEFQFKVMMTNEAIANGSYNRHMGYSFVPPPYPPCVQPLCDLSKIMIDDLRLETHHRGTYLILRSVTAQSRMTAVMSIVEDENGDVLLLQLYHQDGAEGEASEDILVEGRALIVKEPYLKSTANDGYGLRVDHPGDIIFLPAGDPRIPGCWKQELQTDSAMAWKAKGNDFFNESKFRSAIECYTQALGCSPTPEEAHTIKLNRSLAFLKMEQFDAALADIESTPTTPNPSEKALFRKAQALYGLRRFRECCEVLKVLRMEYPQNTTAKVELNRAIRRLAEETTGKYQFKGLHAEAAKLRPPHLDHATYIGPVTVKATESRGRGLFTSQAVKAGDLLLCEKAFAHAFVDEDGSPSSDKNTMLLDVGGKTAVMGGQPKLIDMIVQKLYRNPSLASSITDLYHGSYEPVDASHVDGTPAVDTFLVRRIVALNCFGCPLSSRVGMHRKRGKSVDGRIQKGAENDFFHSCGIWSMASYINHSCYSNARRSFIGDMMIVRATGDLAADTEVTFWYHAPDLNGYVERQKKFRHWGFMCDCAICQDDNESGESLLAKRRSLRDSLEKRVRIFEQKGTGAARVEALLAALADTYRRPAHEVPRQAIWDLQAAFARALLLQRQPVEAVQQLLKALASLGYEIEGGNLPRVASEALVVRRWGLMSDNVADCWLYLRDAYRTVAPDLAERAEGYARISYRIVYGEDETFEEFSNL</sequence>
<evidence type="ECO:0000313" key="3">
    <source>
        <dbReference type="EMBL" id="KAK4112299.1"/>
    </source>
</evidence>
<dbReference type="CDD" id="cd20071">
    <property type="entry name" value="SET_SMYD"/>
    <property type="match status" value="1"/>
</dbReference>
<dbReference type="InterPro" id="IPR053209">
    <property type="entry name" value="Gramillin-biosynth_MTr"/>
</dbReference>
<dbReference type="InterPro" id="IPR001214">
    <property type="entry name" value="SET_dom"/>
</dbReference>
<organism evidence="3 4">
    <name type="scientific">Canariomyces notabilis</name>
    <dbReference type="NCBI Taxonomy" id="2074819"/>
    <lineage>
        <taxon>Eukaryota</taxon>
        <taxon>Fungi</taxon>
        <taxon>Dikarya</taxon>
        <taxon>Ascomycota</taxon>
        <taxon>Pezizomycotina</taxon>
        <taxon>Sordariomycetes</taxon>
        <taxon>Sordariomycetidae</taxon>
        <taxon>Sordariales</taxon>
        <taxon>Chaetomiaceae</taxon>
        <taxon>Canariomyces</taxon>
    </lineage>
</organism>
<proteinExistence type="predicted"/>
<keyword evidence="4" id="KW-1185">Reference proteome</keyword>
<dbReference type="InterPro" id="IPR019734">
    <property type="entry name" value="TPR_rpt"/>
</dbReference>
<feature type="repeat" description="TPR" evidence="1">
    <location>
        <begin position="204"/>
        <end position="237"/>
    </location>
</feature>
<dbReference type="RefSeq" id="XP_064669869.1">
    <property type="nucleotide sequence ID" value="XM_064813076.1"/>
</dbReference>
<accession>A0AAN6YSY5</accession>
<feature type="domain" description="SET" evidence="2">
    <location>
        <begin position="354"/>
        <end position="554"/>
    </location>
</feature>
<evidence type="ECO:0000256" key="1">
    <source>
        <dbReference type="PROSITE-ProRule" id="PRU00339"/>
    </source>
</evidence>
<dbReference type="PROSITE" id="PS50005">
    <property type="entry name" value="TPR"/>
    <property type="match status" value="1"/>
</dbReference>
<dbReference type="SUPFAM" id="SSF82199">
    <property type="entry name" value="SET domain"/>
    <property type="match status" value="1"/>
</dbReference>
<dbReference type="AlphaFoldDB" id="A0AAN6YSY5"/>
<evidence type="ECO:0000259" key="2">
    <source>
        <dbReference type="PROSITE" id="PS50280"/>
    </source>
</evidence>
<dbReference type="PANTHER" id="PTHR47643">
    <property type="entry name" value="TPR DOMAIN PROTEIN (AFU_ORTHOLOGUE AFUA_5G12710)"/>
    <property type="match status" value="1"/>
</dbReference>
<dbReference type="Gene3D" id="1.25.40.10">
    <property type="entry name" value="Tetratricopeptide repeat domain"/>
    <property type="match status" value="1"/>
</dbReference>
<dbReference type="SUPFAM" id="SSF48452">
    <property type="entry name" value="TPR-like"/>
    <property type="match status" value="1"/>
</dbReference>
<dbReference type="InterPro" id="IPR011990">
    <property type="entry name" value="TPR-like_helical_dom_sf"/>
</dbReference>
<reference evidence="3" key="2">
    <citation type="submission" date="2023-05" db="EMBL/GenBank/DDBJ databases">
        <authorList>
            <consortium name="Lawrence Berkeley National Laboratory"/>
            <person name="Steindorff A."/>
            <person name="Hensen N."/>
            <person name="Bonometti L."/>
            <person name="Westerberg I."/>
            <person name="Brannstrom I.O."/>
            <person name="Guillou S."/>
            <person name="Cros-Aarteil S."/>
            <person name="Calhoun S."/>
            <person name="Haridas S."/>
            <person name="Kuo A."/>
            <person name="Mondo S."/>
            <person name="Pangilinan J."/>
            <person name="Riley R."/>
            <person name="Labutti K."/>
            <person name="Andreopoulos B."/>
            <person name="Lipzen A."/>
            <person name="Chen C."/>
            <person name="Yanf M."/>
            <person name="Daum C."/>
            <person name="Ng V."/>
            <person name="Clum A."/>
            <person name="Ohm R."/>
            <person name="Martin F."/>
            <person name="Silar P."/>
            <person name="Natvig D."/>
            <person name="Lalanne C."/>
            <person name="Gautier V."/>
            <person name="Ament-Velasquez S.L."/>
            <person name="Kruys A."/>
            <person name="Hutchinson M.I."/>
            <person name="Powell A.J."/>
            <person name="Barry K."/>
            <person name="Miller A.N."/>
            <person name="Grigoriev I.V."/>
            <person name="Debuchy R."/>
            <person name="Gladieux P."/>
            <person name="Thoren M.H."/>
            <person name="Johannesson H."/>
        </authorList>
    </citation>
    <scope>NUCLEOTIDE SEQUENCE</scope>
    <source>
        <strain evidence="3">CBS 508.74</strain>
    </source>
</reference>